<dbReference type="EMBL" id="MU394290">
    <property type="protein sequence ID" value="KAI6090719.1"/>
    <property type="molecule type" value="Genomic_DNA"/>
</dbReference>
<evidence type="ECO:0000313" key="2">
    <source>
        <dbReference type="Proteomes" id="UP001497680"/>
    </source>
</evidence>
<organism evidence="1 2">
    <name type="scientific">Hypoxylon rubiginosum</name>
    <dbReference type="NCBI Taxonomy" id="110542"/>
    <lineage>
        <taxon>Eukaryota</taxon>
        <taxon>Fungi</taxon>
        <taxon>Dikarya</taxon>
        <taxon>Ascomycota</taxon>
        <taxon>Pezizomycotina</taxon>
        <taxon>Sordariomycetes</taxon>
        <taxon>Xylariomycetidae</taxon>
        <taxon>Xylariales</taxon>
        <taxon>Hypoxylaceae</taxon>
        <taxon>Hypoxylon</taxon>
    </lineage>
</organism>
<reference evidence="1 2" key="1">
    <citation type="journal article" date="2022" name="New Phytol.">
        <title>Ecological generalism drives hyperdiversity of secondary metabolite gene clusters in xylarialean endophytes.</title>
        <authorList>
            <person name="Franco M.E.E."/>
            <person name="Wisecaver J.H."/>
            <person name="Arnold A.E."/>
            <person name="Ju Y.M."/>
            <person name="Slot J.C."/>
            <person name="Ahrendt S."/>
            <person name="Moore L.P."/>
            <person name="Eastman K.E."/>
            <person name="Scott K."/>
            <person name="Konkel Z."/>
            <person name="Mondo S.J."/>
            <person name="Kuo A."/>
            <person name="Hayes R.D."/>
            <person name="Haridas S."/>
            <person name="Andreopoulos B."/>
            <person name="Riley R."/>
            <person name="LaButti K."/>
            <person name="Pangilinan J."/>
            <person name="Lipzen A."/>
            <person name="Amirebrahimi M."/>
            <person name="Yan J."/>
            <person name="Adam C."/>
            <person name="Keymanesh K."/>
            <person name="Ng V."/>
            <person name="Louie K."/>
            <person name="Northen T."/>
            <person name="Drula E."/>
            <person name="Henrissat B."/>
            <person name="Hsieh H.M."/>
            <person name="Youens-Clark K."/>
            <person name="Lutzoni F."/>
            <person name="Miadlikowska J."/>
            <person name="Eastwood D.C."/>
            <person name="Hamelin R.C."/>
            <person name="Grigoriev I.V."/>
            <person name="U'Ren J.M."/>
        </authorList>
    </citation>
    <scope>NUCLEOTIDE SEQUENCE [LARGE SCALE GENOMIC DNA]</scope>
    <source>
        <strain evidence="1 2">ER1909</strain>
    </source>
</reference>
<protein>
    <submittedName>
        <fullName evidence="1">Uncharacterized protein</fullName>
    </submittedName>
</protein>
<keyword evidence="2" id="KW-1185">Reference proteome</keyword>
<proteinExistence type="predicted"/>
<comment type="caution">
    <text evidence="1">The sequence shown here is derived from an EMBL/GenBank/DDBJ whole genome shotgun (WGS) entry which is preliminary data.</text>
</comment>
<gene>
    <name evidence="1" type="ORF">F4821DRAFT_255953</name>
</gene>
<dbReference type="Proteomes" id="UP001497680">
    <property type="component" value="Unassembled WGS sequence"/>
</dbReference>
<evidence type="ECO:0000313" key="1">
    <source>
        <dbReference type="EMBL" id="KAI6090719.1"/>
    </source>
</evidence>
<accession>A0ACC0DDS1</accession>
<sequence>MEKIRQSQVPVKRKRIDIEKKDPAVEYILHNHYCTASQLEVIVGWLCGIPTSRHLAKKLQETQVVFPNKKVLFEYPMSDQPTVFSWEGSSTTGSKRKRQKPLPNSAAETSATTRTTSRAPIKTLAYQKNLEQNKIIYESNFNRKLPEDVAAACNIISNSLASGNGQNIVLKLERLIKIQHVGAPTEAKLIDELRKIFLPEAESPLTAMRVEKFLAALVPKVSERDKVVIPWPDLVYAYDVDTAFTSEQRGIINGDPYLHITTAEQGTFPFLIVEFKGNDPIWHASNQCLGGTAACINLTDLLNRELERLGAAIQTTVFSIAANAYEGVLHVSWAEDGHYIMKDLDYFHFRRSDELLRMKAVVESILEWGKNQRLNEIRTALDLLAS</sequence>
<name>A0ACC0DDS1_9PEZI</name>